<dbReference type="RefSeq" id="XP_012651922.1">
    <property type="nucleotide sequence ID" value="XM_012796468.1"/>
</dbReference>
<gene>
    <name evidence="1" type="ORF">TTHERM_000835488</name>
</gene>
<reference evidence="2" key="1">
    <citation type="journal article" date="2006" name="PLoS Biol.">
        <title>Macronuclear genome sequence of the ciliate Tetrahymena thermophila, a model eukaryote.</title>
        <authorList>
            <person name="Eisen J.A."/>
            <person name="Coyne R.S."/>
            <person name="Wu M."/>
            <person name="Wu D."/>
            <person name="Thiagarajan M."/>
            <person name="Wortman J.R."/>
            <person name="Badger J.H."/>
            <person name="Ren Q."/>
            <person name="Amedeo P."/>
            <person name="Jones K.M."/>
            <person name="Tallon L.J."/>
            <person name="Delcher A.L."/>
            <person name="Salzberg S.L."/>
            <person name="Silva J.C."/>
            <person name="Haas B.J."/>
            <person name="Majoros W.H."/>
            <person name="Farzad M."/>
            <person name="Carlton J.M."/>
            <person name="Smith R.K. Jr."/>
            <person name="Garg J."/>
            <person name="Pearlman R.E."/>
            <person name="Karrer K.M."/>
            <person name="Sun L."/>
            <person name="Manning G."/>
            <person name="Elde N.C."/>
            <person name="Turkewitz A.P."/>
            <person name="Asai D.J."/>
            <person name="Wilkes D.E."/>
            <person name="Wang Y."/>
            <person name="Cai H."/>
            <person name="Collins K."/>
            <person name="Stewart B.A."/>
            <person name="Lee S.R."/>
            <person name="Wilamowska K."/>
            <person name="Weinberg Z."/>
            <person name="Ruzzo W.L."/>
            <person name="Wloga D."/>
            <person name="Gaertig J."/>
            <person name="Frankel J."/>
            <person name="Tsao C.-C."/>
            <person name="Gorovsky M.A."/>
            <person name="Keeling P.J."/>
            <person name="Waller R.F."/>
            <person name="Patron N.J."/>
            <person name="Cherry J.M."/>
            <person name="Stover N.A."/>
            <person name="Krieger C.J."/>
            <person name="del Toro C."/>
            <person name="Ryder H.F."/>
            <person name="Williamson S.C."/>
            <person name="Barbeau R.A."/>
            <person name="Hamilton E.P."/>
            <person name="Orias E."/>
        </authorList>
    </citation>
    <scope>NUCLEOTIDE SEQUENCE [LARGE SCALE GENOMIC DNA]</scope>
    <source>
        <strain evidence="2">SB210</strain>
    </source>
</reference>
<accession>W7XJI6</accession>
<evidence type="ECO:0000313" key="1">
    <source>
        <dbReference type="EMBL" id="EWS75556.1"/>
    </source>
</evidence>
<dbReference type="EMBL" id="GG662778">
    <property type="protein sequence ID" value="EWS75556.1"/>
    <property type="molecule type" value="Genomic_DNA"/>
</dbReference>
<dbReference type="InParanoid" id="W7XJI6"/>
<organism evidence="1 2">
    <name type="scientific">Tetrahymena thermophila (strain SB210)</name>
    <dbReference type="NCBI Taxonomy" id="312017"/>
    <lineage>
        <taxon>Eukaryota</taxon>
        <taxon>Sar</taxon>
        <taxon>Alveolata</taxon>
        <taxon>Ciliophora</taxon>
        <taxon>Intramacronucleata</taxon>
        <taxon>Oligohymenophorea</taxon>
        <taxon>Hymenostomatida</taxon>
        <taxon>Tetrahymenina</taxon>
        <taxon>Tetrahymenidae</taxon>
        <taxon>Tetrahymena</taxon>
    </lineage>
</organism>
<dbReference type="GeneID" id="24440863"/>
<dbReference type="KEGG" id="tet:TTHERM_000835488"/>
<sequence length="191" mass="23586">MKKIYYKNLIFKQFQFKRLIKQLQFKDIHHYLQLYKAIYHKIQTKIAFANLKIKNPYLNLLKLHKNQLEKKFQLLQKRTILMKQINYKNLLFKLYQFQIQIKPLQLQGQFFLQLQIAQHIKHFIKRAMIILKIKSVFVNMLLVINNQQMILKKKNLCRVYLIFQEKQNLQILYLNPKQRQKYLDLLNNKCF</sequence>
<protein>
    <submittedName>
        <fullName evidence="1">Uncharacterized protein</fullName>
    </submittedName>
</protein>
<dbReference type="AlphaFoldDB" id="W7XJI6"/>
<keyword evidence="2" id="KW-1185">Reference proteome</keyword>
<name>W7XJI6_TETTS</name>
<dbReference type="Proteomes" id="UP000009168">
    <property type="component" value="Unassembled WGS sequence"/>
</dbReference>
<evidence type="ECO:0000313" key="2">
    <source>
        <dbReference type="Proteomes" id="UP000009168"/>
    </source>
</evidence>
<proteinExistence type="predicted"/>